<keyword evidence="5 6" id="KW-0482">Metalloprotease</keyword>
<keyword evidence="10" id="KW-1185">Reference proteome</keyword>
<keyword evidence="3 6" id="KW-0378">Hydrolase</keyword>
<reference evidence="9 10" key="1">
    <citation type="submission" date="2015-07" db="EMBL/GenBank/DDBJ databases">
        <authorList>
            <person name="Noorani M."/>
        </authorList>
    </citation>
    <scope>NUCLEOTIDE SEQUENCE [LARGE SCALE GENOMIC DNA]</scope>
    <source>
        <strain evidence="9 10">CECT 5088</strain>
    </source>
</reference>
<dbReference type="GO" id="GO:0004222">
    <property type="term" value="F:metalloendopeptidase activity"/>
    <property type="evidence" value="ECO:0007669"/>
    <property type="project" value="InterPro"/>
</dbReference>
<evidence type="ECO:0000256" key="2">
    <source>
        <dbReference type="ARBA" id="ARBA00022723"/>
    </source>
</evidence>
<dbReference type="EMBL" id="CXPG01000012">
    <property type="protein sequence ID" value="CTQ32165.1"/>
    <property type="molecule type" value="Genomic_DNA"/>
</dbReference>
<feature type="signal peptide" evidence="7">
    <location>
        <begin position="1"/>
        <end position="28"/>
    </location>
</feature>
<evidence type="ECO:0000256" key="4">
    <source>
        <dbReference type="ARBA" id="ARBA00022833"/>
    </source>
</evidence>
<dbReference type="STRING" id="282197.SAMN04488517_10465"/>
<evidence type="ECO:0000259" key="8">
    <source>
        <dbReference type="Pfam" id="PF01435"/>
    </source>
</evidence>
<comment type="similarity">
    <text evidence="6">Belongs to the peptidase M48 family.</text>
</comment>
<dbReference type="PANTHER" id="PTHR22726:SF1">
    <property type="entry name" value="METALLOENDOPEPTIDASE OMA1, MITOCHONDRIAL"/>
    <property type="match status" value="1"/>
</dbReference>
<evidence type="ECO:0000256" key="5">
    <source>
        <dbReference type="ARBA" id="ARBA00023049"/>
    </source>
</evidence>
<dbReference type="GO" id="GO:0016020">
    <property type="term" value="C:membrane"/>
    <property type="evidence" value="ECO:0007669"/>
    <property type="project" value="TreeGrafter"/>
</dbReference>
<dbReference type="AlphaFoldDB" id="A0A0M6XPU8"/>
<dbReference type="InterPro" id="IPR051156">
    <property type="entry name" value="Mito/Outer_Membr_Metalloprot"/>
</dbReference>
<dbReference type="RefSeq" id="WP_074962583.1">
    <property type="nucleotide sequence ID" value="NZ_CXPG01000012.1"/>
</dbReference>
<keyword evidence="2" id="KW-0479">Metal-binding</keyword>
<dbReference type="PANTHER" id="PTHR22726">
    <property type="entry name" value="METALLOENDOPEPTIDASE OMA1"/>
    <property type="match status" value="1"/>
</dbReference>
<keyword evidence="7" id="KW-0732">Signal</keyword>
<dbReference type="Gene3D" id="3.30.2010.10">
    <property type="entry name" value="Metalloproteases ('zincins'), catalytic domain"/>
    <property type="match status" value="1"/>
</dbReference>
<comment type="cofactor">
    <cofactor evidence="6">
        <name>Zn(2+)</name>
        <dbReference type="ChEBI" id="CHEBI:29105"/>
    </cofactor>
    <text evidence="6">Binds 1 zinc ion per subunit.</text>
</comment>
<dbReference type="Proteomes" id="UP000048908">
    <property type="component" value="Unassembled WGS sequence"/>
</dbReference>
<name>A0A0M6XPU8_9RHOB</name>
<accession>A0A0M6XPU8</accession>
<protein>
    <submittedName>
        <fullName evidence="9">Putative Zn-dependent protease</fullName>
    </submittedName>
</protein>
<evidence type="ECO:0000256" key="7">
    <source>
        <dbReference type="SAM" id="SignalP"/>
    </source>
</evidence>
<dbReference type="OrthoDB" id="7338723at2"/>
<dbReference type="InterPro" id="IPR001915">
    <property type="entry name" value="Peptidase_M48"/>
</dbReference>
<organism evidence="9 10">
    <name type="scientific">Jannaschia rubra</name>
    <dbReference type="NCBI Taxonomy" id="282197"/>
    <lineage>
        <taxon>Bacteria</taxon>
        <taxon>Pseudomonadati</taxon>
        <taxon>Pseudomonadota</taxon>
        <taxon>Alphaproteobacteria</taxon>
        <taxon>Rhodobacterales</taxon>
        <taxon>Roseobacteraceae</taxon>
        <taxon>Jannaschia</taxon>
    </lineage>
</organism>
<keyword evidence="4 6" id="KW-0862">Zinc</keyword>
<evidence type="ECO:0000256" key="6">
    <source>
        <dbReference type="RuleBase" id="RU003983"/>
    </source>
</evidence>
<gene>
    <name evidence="9" type="ORF">JAN5088_00928</name>
</gene>
<evidence type="ECO:0000256" key="3">
    <source>
        <dbReference type="ARBA" id="ARBA00022801"/>
    </source>
</evidence>
<dbReference type="PROSITE" id="PS51257">
    <property type="entry name" value="PROKAR_LIPOPROTEIN"/>
    <property type="match status" value="1"/>
</dbReference>
<feature type="chain" id="PRO_5005806959" evidence="7">
    <location>
        <begin position="29"/>
        <end position="278"/>
    </location>
</feature>
<dbReference type="GO" id="GO:0046872">
    <property type="term" value="F:metal ion binding"/>
    <property type="evidence" value="ECO:0007669"/>
    <property type="project" value="UniProtKB-KW"/>
</dbReference>
<dbReference type="Pfam" id="PF01435">
    <property type="entry name" value="Peptidase_M48"/>
    <property type="match status" value="1"/>
</dbReference>
<proteinExistence type="inferred from homology"/>
<dbReference type="GO" id="GO:0051603">
    <property type="term" value="P:proteolysis involved in protein catabolic process"/>
    <property type="evidence" value="ECO:0007669"/>
    <property type="project" value="TreeGrafter"/>
</dbReference>
<evidence type="ECO:0000313" key="9">
    <source>
        <dbReference type="EMBL" id="CTQ32165.1"/>
    </source>
</evidence>
<sequence>MPARFALRACALAATLMLAACGTTYQLADIDPDTSGRASAMFQAAASQGVRKPASDAAARARFARVVARIRPVAEGLCRQELAGRRNVTCGVDVGVDTKMKVRNAYFTYADPAKQRPMVMVTVPLLRDVANEDELAFVLGHEYGHLIGQHIQKGEQQAVAGALIMGAIAAAATADNPYANHDQIISDSMNIGGALGGRAFSQTYELESDTLGTLITRQAGYDPVKGARYFARPAEAKSVNGELSFWGTHPPDEVRLATVMATVAQIETQGGIGRKAAP</sequence>
<evidence type="ECO:0000256" key="1">
    <source>
        <dbReference type="ARBA" id="ARBA00022670"/>
    </source>
</evidence>
<feature type="domain" description="Peptidase M48" evidence="8">
    <location>
        <begin position="97"/>
        <end position="260"/>
    </location>
</feature>
<keyword evidence="1 6" id="KW-0645">Protease</keyword>
<evidence type="ECO:0000313" key="10">
    <source>
        <dbReference type="Proteomes" id="UP000048908"/>
    </source>
</evidence>